<proteinExistence type="predicted"/>
<keyword evidence="2" id="KW-1185">Reference proteome</keyword>
<comment type="caution">
    <text evidence="1">The sequence shown here is derived from an EMBL/GenBank/DDBJ whole genome shotgun (WGS) entry which is preliminary data.</text>
</comment>
<name>A0AAD9H5V7_9PEZI</name>
<dbReference type="EMBL" id="MU843063">
    <property type="protein sequence ID" value="KAK2022054.1"/>
    <property type="molecule type" value="Genomic_DNA"/>
</dbReference>
<gene>
    <name evidence="1" type="ORF">LX32DRAFT_603550</name>
</gene>
<reference evidence="1" key="1">
    <citation type="submission" date="2021-06" db="EMBL/GenBank/DDBJ databases">
        <title>Comparative genomics, transcriptomics and evolutionary studies reveal genomic signatures of adaptation to plant cell wall in hemibiotrophic fungi.</title>
        <authorList>
            <consortium name="DOE Joint Genome Institute"/>
            <person name="Baroncelli R."/>
            <person name="Diaz J.F."/>
            <person name="Benocci T."/>
            <person name="Peng M."/>
            <person name="Battaglia E."/>
            <person name="Haridas S."/>
            <person name="Andreopoulos W."/>
            <person name="Labutti K."/>
            <person name="Pangilinan J."/>
            <person name="Floch G.L."/>
            <person name="Makela M.R."/>
            <person name="Henrissat B."/>
            <person name="Grigoriev I.V."/>
            <person name="Crouch J.A."/>
            <person name="De Vries R.P."/>
            <person name="Sukno S.A."/>
            <person name="Thon M.R."/>
        </authorList>
    </citation>
    <scope>NUCLEOTIDE SEQUENCE</scope>
    <source>
        <strain evidence="1">MAFF235873</strain>
    </source>
</reference>
<dbReference type="Proteomes" id="UP001232148">
    <property type="component" value="Unassembled WGS sequence"/>
</dbReference>
<dbReference type="AlphaFoldDB" id="A0AAD9H5V7"/>
<evidence type="ECO:0000313" key="2">
    <source>
        <dbReference type="Proteomes" id="UP001232148"/>
    </source>
</evidence>
<accession>A0AAD9H5V7</accession>
<sequence>MDEPSRSTTEEIFGASEVTRTVTAINAHEFFQEHGLFYQEDAAIGGIVNALDQQGLSNSPDSFRFFSGCLLGDARIQSILQPYLSQPNSQFCRTFSSDPGHIFAFSLGPTHRDRVIVHMWGAGSQMEFYEDAHKKLLKGVLAANGLFEVPQASTRKNGCRAIKVHIEKGGIAITHYRHPFQIERGLTIAYGLERTPDQCPETKDT</sequence>
<organism evidence="1 2">
    <name type="scientific">Colletotrichum zoysiae</name>
    <dbReference type="NCBI Taxonomy" id="1216348"/>
    <lineage>
        <taxon>Eukaryota</taxon>
        <taxon>Fungi</taxon>
        <taxon>Dikarya</taxon>
        <taxon>Ascomycota</taxon>
        <taxon>Pezizomycotina</taxon>
        <taxon>Sordariomycetes</taxon>
        <taxon>Hypocreomycetidae</taxon>
        <taxon>Glomerellales</taxon>
        <taxon>Glomerellaceae</taxon>
        <taxon>Colletotrichum</taxon>
        <taxon>Colletotrichum graminicola species complex</taxon>
    </lineage>
</organism>
<evidence type="ECO:0000313" key="1">
    <source>
        <dbReference type="EMBL" id="KAK2022054.1"/>
    </source>
</evidence>
<protein>
    <submittedName>
        <fullName evidence="1">Uncharacterized protein</fullName>
    </submittedName>
</protein>